<dbReference type="InterPro" id="IPR023753">
    <property type="entry name" value="FAD/NAD-binding_dom"/>
</dbReference>
<protein>
    <submittedName>
        <fullName evidence="7">AD-dependent pyridine nucleotide-disulfide oxidoreductase</fullName>
    </submittedName>
</protein>
<dbReference type="Proteomes" id="UP000054010">
    <property type="component" value="Unassembled WGS sequence"/>
</dbReference>
<dbReference type="PANTHER" id="PTHR42913:SF6">
    <property type="entry name" value="SULFIDE-QUINONE REDUCTASE"/>
    <property type="match status" value="1"/>
</dbReference>
<dbReference type="InterPro" id="IPR036188">
    <property type="entry name" value="FAD/NAD-bd_sf"/>
</dbReference>
<evidence type="ECO:0000256" key="5">
    <source>
        <dbReference type="ARBA" id="ARBA00023002"/>
    </source>
</evidence>
<sequence>MARVVIVGAGFAGHTAALYLNAKLGKEHQVTVVNRYDYFGFVPSWVWVGVGRMHPKHTTIPLKSVYDKRGIGFVHGSVTEVHPDDNYVIINRQGRGGMERLDYDYLLIATGPKLNFEATPGLGPHGGYSTSICTLDHTLEARESYLEHVRRMQKGERLRFVIGTGHPGATCQGAALEYIANIHKDLVKRKLRERADLVYLSNEPELGDFGVGGLYGRFRGRMITSEEFISAVYQHYGITSFVQRGVHKVDAKKIYWEDYAGKYGETSYDFAMLIPQFTGQPMKYIGRNGEDVSDKVVMPNGLIKVDAIYGLDYETLCKRPEAWPATYQNPHYANIFAAGISFAPPGPISKPHITPNGTSISAAPPRTGMIAGVIGRLTAFNIVDLINGRPMQHRERMTEMFAACVASMGDSLWDGEAAAIFMYPVVPDYNHYPNSKGRDPSVTHMEMGTSGAWMKRMVHETFMHKFRGRPGWQIIPE</sequence>
<reference evidence="7 8" key="1">
    <citation type="journal article" date="2011" name="J. Bacteriol.">
        <title>Draft genome sequence of the anoxygenic filamentous phototrophic bacterium Oscillochloris trichoides subsp. DG-6.</title>
        <authorList>
            <person name="Kuznetsov B.B."/>
            <person name="Ivanovsky R.N."/>
            <person name="Keppen O.I."/>
            <person name="Sukhacheva M.V."/>
            <person name="Bumazhkin B.K."/>
            <person name="Patutina E.O."/>
            <person name="Beletsky A.V."/>
            <person name="Mardanov A.V."/>
            <person name="Baslerov R.V."/>
            <person name="Panteleeva A.N."/>
            <person name="Kolganova T.V."/>
            <person name="Ravin N.V."/>
            <person name="Skryabin K.G."/>
        </authorList>
    </citation>
    <scope>NUCLEOTIDE SEQUENCE [LARGE SCALE GENOMIC DNA]</scope>
    <source>
        <strain evidence="7 8">DG-6</strain>
    </source>
</reference>
<gene>
    <name evidence="7" type="ORF">OSCT_2994</name>
</gene>
<evidence type="ECO:0000313" key="7">
    <source>
        <dbReference type="EMBL" id="EFO79161.1"/>
    </source>
</evidence>
<name>E1II43_9CHLR</name>
<dbReference type="EMBL" id="ADVR01000122">
    <property type="protein sequence ID" value="EFO79161.1"/>
    <property type="molecule type" value="Genomic_DNA"/>
</dbReference>
<keyword evidence="3" id="KW-0285">Flavoprotein</keyword>
<comment type="similarity">
    <text evidence="2">Belongs to the NADH dehydrogenase family.</text>
</comment>
<comment type="caution">
    <text evidence="7">The sequence shown here is derived from an EMBL/GenBank/DDBJ whole genome shotgun (WGS) entry which is preliminary data.</text>
</comment>
<dbReference type="eggNOG" id="COG0446">
    <property type="taxonomic scope" value="Bacteria"/>
</dbReference>
<keyword evidence="8" id="KW-1185">Reference proteome</keyword>
<dbReference type="Gene3D" id="3.50.50.100">
    <property type="match status" value="1"/>
</dbReference>
<dbReference type="STRING" id="765420.OSCT_2994"/>
<dbReference type="AlphaFoldDB" id="E1II43"/>
<evidence type="ECO:0000256" key="1">
    <source>
        <dbReference type="ARBA" id="ARBA00001974"/>
    </source>
</evidence>
<evidence type="ECO:0000259" key="6">
    <source>
        <dbReference type="Pfam" id="PF07992"/>
    </source>
</evidence>
<proteinExistence type="inferred from homology"/>
<feature type="domain" description="FAD/NAD(P)-binding" evidence="6">
    <location>
        <begin position="3"/>
        <end position="171"/>
    </location>
</feature>
<dbReference type="Pfam" id="PF07992">
    <property type="entry name" value="Pyr_redox_2"/>
    <property type="match status" value="1"/>
</dbReference>
<accession>E1II43</accession>
<keyword evidence="4" id="KW-0274">FAD</keyword>
<evidence type="ECO:0000256" key="2">
    <source>
        <dbReference type="ARBA" id="ARBA00005272"/>
    </source>
</evidence>
<dbReference type="OrthoDB" id="9781621at2"/>
<dbReference type="GO" id="GO:0003955">
    <property type="term" value="F:NAD(P)H dehydrogenase (quinone) activity"/>
    <property type="evidence" value="ECO:0007669"/>
    <property type="project" value="TreeGrafter"/>
</dbReference>
<dbReference type="InterPro" id="IPR051169">
    <property type="entry name" value="NADH-Q_oxidoreductase"/>
</dbReference>
<dbReference type="SUPFAM" id="SSF51905">
    <property type="entry name" value="FAD/NAD(P)-binding domain"/>
    <property type="match status" value="2"/>
</dbReference>
<keyword evidence="5" id="KW-0560">Oxidoreductase</keyword>
<evidence type="ECO:0000256" key="4">
    <source>
        <dbReference type="ARBA" id="ARBA00022827"/>
    </source>
</evidence>
<dbReference type="PANTHER" id="PTHR42913">
    <property type="entry name" value="APOPTOSIS-INDUCING FACTOR 1"/>
    <property type="match status" value="1"/>
</dbReference>
<evidence type="ECO:0000313" key="8">
    <source>
        <dbReference type="Proteomes" id="UP000054010"/>
    </source>
</evidence>
<comment type="cofactor">
    <cofactor evidence="1">
        <name>FAD</name>
        <dbReference type="ChEBI" id="CHEBI:57692"/>
    </cofactor>
</comment>
<dbReference type="HOGENOM" id="CLU_030742_5_2_0"/>
<evidence type="ECO:0000256" key="3">
    <source>
        <dbReference type="ARBA" id="ARBA00022630"/>
    </source>
</evidence>
<organism evidence="7 8">
    <name type="scientific">Oscillochloris trichoides DG-6</name>
    <dbReference type="NCBI Taxonomy" id="765420"/>
    <lineage>
        <taxon>Bacteria</taxon>
        <taxon>Bacillati</taxon>
        <taxon>Chloroflexota</taxon>
        <taxon>Chloroflexia</taxon>
        <taxon>Chloroflexales</taxon>
        <taxon>Chloroflexineae</taxon>
        <taxon>Oscillochloridaceae</taxon>
        <taxon>Oscillochloris</taxon>
    </lineage>
</organism>
<dbReference type="GO" id="GO:0019646">
    <property type="term" value="P:aerobic electron transport chain"/>
    <property type="evidence" value="ECO:0007669"/>
    <property type="project" value="TreeGrafter"/>
</dbReference>